<evidence type="ECO:0000313" key="3">
    <source>
        <dbReference type="EMBL" id="KAK6514980.1"/>
    </source>
</evidence>
<sequence length="355" mass="40198">MATSSNRSRFSPLLRLPVELQGEIVSYLPFIDQHSVALTCPELRECVLSLRYLRYIAKPAKVSDNKDLSSPSPSPPEKTHILLQTPVDSDPSTTPSRLFCSMQYGKIKEYLYHDGGSSDNKPGSPLGGQINGYIWGGEKLILHIRPILPSETLKDLGFEEIFDPELQESGGETNYIIHPHNGKNVTLFRGVVDISDSPLLDEPCFLYRPHETDERSEEKENMIGVFKEVAADQEPEKTIHMKGIPFPERGKGWRFRSVVRATKNLTVRQLLRRMVKILYKEMTGALGPFDEVFIISIQPQKLCRFHKKTIFEASAIALMPSRDLQDMIWVPDLDGGDKYTIMPRKVVEEAKQACI</sequence>
<name>A0AAN8RXY0_9PEZI</name>
<comment type="caution">
    <text evidence="3">The sequence shown here is derived from an EMBL/GenBank/DDBJ whole genome shotgun (WGS) entry which is preliminary data.</text>
</comment>
<proteinExistence type="predicted"/>
<dbReference type="SUPFAM" id="SSF81383">
    <property type="entry name" value="F-box domain"/>
    <property type="match status" value="1"/>
</dbReference>
<reference evidence="3 4" key="1">
    <citation type="submission" date="2019-10" db="EMBL/GenBank/DDBJ databases">
        <authorList>
            <person name="Palmer J.M."/>
        </authorList>
    </citation>
    <scope>NUCLEOTIDE SEQUENCE [LARGE SCALE GENOMIC DNA]</scope>
    <source>
        <strain evidence="3 4">TWF506</strain>
    </source>
</reference>
<dbReference type="InterPro" id="IPR001810">
    <property type="entry name" value="F-box_dom"/>
</dbReference>
<organism evidence="3 4">
    <name type="scientific">Arthrobotrys conoides</name>
    <dbReference type="NCBI Taxonomy" id="74498"/>
    <lineage>
        <taxon>Eukaryota</taxon>
        <taxon>Fungi</taxon>
        <taxon>Dikarya</taxon>
        <taxon>Ascomycota</taxon>
        <taxon>Pezizomycotina</taxon>
        <taxon>Orbiliomycetes</taxon>
        <taxon>Orbiliales</taxon>
        <taxon>Orbiliaceae</taxon>
        <taxon>Arthrobotrys</taxon>
    </lineage>
</organism>
<dbReference type="Pfam" id="PF00646">
    <property type="entry name" value="F-box"/>
    <property type="match status" value="1"/>
</dbReference>
<dbReference type="EMBL" id="JAVHJM010000004">
    <property type="protein sequence ID" value="KAK6514980.1"/>
    <property type="molecule type" value="Genomic_DNA"/>
</dbReference>
<dbReference type="InterPro" id="IPR036047">
    <property type="entry name" value="F-box-like_dom_sf"/>
</dbReference>
<evidence type="ECO:0000256" key="1">
    <source>
        <dbReference type="SAM" id="MobiDB-lite"/>
    </source>
</evidence>
<dbReference type="AlphaFoldDB" id="A0AAN8RXY0"/>
<accession>A0AAN8RXY0</accession>
<dbReference type="Proteomes" id="UP001307849">
    <property type="component" value="Unassembled WGS sequence"/>
</dbReference>
<protein>
    <recommendedName>
        <fullName evidence="2">F-box domain-containing protein</fullName>
    </recommendedName>
</protein>
<feature type="region of interest" description="Disordered" evidence="1">
    <location>
        <begin position="63"/>
        <end position="94"/>
    </location>
</feature>
<feature type="domain" description="F-box" evidence="2">
    <location>
        <begin position="16"/>
        <end position="56"/>
    </location>
</feature>
<evidence type="ECO:0000259" key="2">
    <source>
        <dbReference type="SMART" id="SM00256"/>
    </source>
</evidence>
<keyword evidence="4" id="KW-1185">Reference proteome</keyword>
<dbReference type="SMART" id="SM00256">
    <property type="entry name" value="FBOX"/>
    <property type="match status" value="1"/>
</dbReference>
<gene>
    <name evidence="3" type="ORF">TWF506_007338</name>
</gene>
<evidence type="ECO:0000313" key="4">
    <source>
        <dbReference type="Proteomes" id="UP001307849"/>
    </source>
</evidence>